<keyword evidence="2" id="KW-1185">Reference proteome</keyword>
<organism evidence="1 2">
    <name type="scientific">Clunio marinus</name>
    <dbReference type="NCBI Taxonomy" id="568069"/>
    <lineage>
        <taxon>Eukaryota</taxon>
        <taxon>Metazoa</taxon>
        <taxon>Ecdysozoa</taxon>
        <taxon>Arthropoda</taxon>
        <taxon>Hexapoda</taxon>
        <taxon>Insecta</taxon>
        <taxon>Pterygota</taxon>
        <taxon>Neoptera</taxon>
        <taxon>Endopterygota</taxon>
        <taxon>Diptera</taxon>
        <taxon>Nematocera</taxon>
        <taxon>Chironomoidea</taxon>
        <taxon>Chironomidae</taxon>
        <taxon>Clunio</taxon>
    </lineage>
</organism>
<name>A0A1J1I4I6_9DIPT</name>
<evidence type="ECO:0000313" key="2">
    <source>
        <dbReference type="Proteomes" id="UP000183832"/>
    </source>
</evidence>
<accession>A0A1J1I4I6</accession>
<protein>
    <submittedName>
        <fullName evidence="1">CLUMA_CG008174, isoform A</fullName>
    </submittedName>
</protein>
<sequence>MELSLLEKNQKGDVVGYVFAFGNYTCCFIQEIGKQTLLQHRPVEVIKQFKDFLQYETLKTLHDATACNRYICELQLYMLEISAAFNT</sequence>
<reference evidence="1 2" key="1">
    <citation type="submission" date="2015-04" db="EMBL/GenBank/DDBJ databases">
        <authorList>
            <person name="Syromyatnikov M.Y."/>
            <person name="Popov V.N."/>
        </authorList>
    </citation>
    <scope>NUCLEOTIDE SEQUENCE [LARGE SCALE GENOMIC DNA]</scope>
</reference>
<dbReference type="AlphaFoldDB" id="A0A1J1I4I6"/>
<dbReference type="EMBL" id="CVRI01000039">
    <property type="protein sequence ID" value="CRK94674.1"/>
    <property type="molecule type" value="Genomic_DNA"/>
</dbReference>
<dbReference type="Proteomes" id="UP000183832">
    <property type="component" value="Unassembled WGS sequence"/>
</dbReference>
<gene>
    <name evidence="1" type="ORF">CLUMA_CG008174</name>
</gene>
<evidence type="ECO:0000313" key="1">
    <source>
        <dbReference type="EMBL" id="CRK94674.1"/>
    </source>
</evidence>
<proteinExistence type="predicted"/>